<organism evidence="2 3">
    <name type="scientific">Paratrimastix pyriformis</name>
    <dbReference type="NCBI Taxonomy" id="342808"/>
    <lineage>
        <taxon>Eukaryota</taxon>
        <taxon>Metamonada</taxon>
        <taxon>Preaxostyla</taxon>
        <taxon>Paratrimastigidae</taxon>
        <taxon>Paratrimastix</taxon>
    </lineage>
</organism>
<reference evidence="2" key="1">
    <citation type="journal article" date="2022" name="bioRxiv">
        <title>Genomics of Preaxostyla Flagellates Illuminates Evolutionary Transitions and the Path Towards Mitochondrial Loss.</title>
        <authorList>
            <person name="Novak L.V.F."/>
            <person name="Treitli S.C."/>
            <person name="Pyrih J."/>
            <person name="Halakuc P."/>
            <person name="Pipaliya S.V."/>
            <person name="Vacek V."/>
            <person name="Brzon O."/>
            <person name="Soukal P."/>
            <person name="Eme L."/>
            <person name="Dacks J.B."/>
            <person name="Karnkowska A."/>
            <person name="Elias M."/>
            <person name="Hampl V."/>
        </authorList>
    </citation>
    <scope>NUCLEOTIDE SEQUENCE</scope>
    <source>
        <strain evidence="2">RCP-MX</strain>
    </source>
</reference>
<dbReference type="EMBL" id="JAPMOS010000001">
    <property type="protein sequence ID" value="KAJ4462962.1"/>
    <property type="molecule type" value="Genomic_DNA"/>
</dbReference>
<sequence length="155" mass="16835">MKPQHFGFFLGLWALGSAVYWGTGILMNRLFFHMTPTYHDVIKAVPVGTSLHRVGSTTASADIPAATCTICPFPRCGLLCSMMPGAWLGMATFPCLALIYSSIRIPCGVAVWWAVQGMVQKLVTGMAQMYAANWTFKKFCPFGKAATAAEAAHHE</sequence>
<evidence type="ECO:0000313" key="3">
    <source>
        <dbReference type="Proteomes" id="UP001141327"/>
    </source>
</evidence>
<comment type="caution">
    <text evidence="2">The sequence shown here is derived from an EMBL/GenBank/DDBJ whole genome shotgun (WGS) entry which is preliminary data.</text>
</comment>
<gene>
    <name evidence="2" type="ORF">PAPYR_189</name>
</gene>
<keyword evidence="3" id="KW-1185">Reference proteome</keyword>
<accession>A0ABQ8UYW2</accession>
<feature type="transmembrane region" description="Helical" evidence="1">
    <location>
        <begin position="6"/>
        <end position="27"/>
    </location>
</feature>
<dbReference type="Proteomes" id="UP001141327">
    <property type="component" value="Unassembled WGS sequence"/>
</dbReference>
<keyword evidence="1" id="KW-0812">Transmembrane</keyword>
<proteinExistence type="predicted"/>
<keyword evidence="1" id="KW-0472">Membrane</keyword>
<keyword evidence="1" id="KW-1133">Transmembrane helix</keyword>
<evidence type="ECO:0000256" key="1">
    <source>
        <dbReference type="SAM" id="Phobius"/>
    </source>
</evidence>
<evidence type="ECO:0000313" key="2">
    <source>
        <dbReference type="EMBL" id="KAJ4462962.1"/>
    </source>
</evidence>
<protein>
    <submittedName>
        <fullName evidence="2">Uncharacterized protein</fullName>
    </submittedName>
</protein>
<name>A0ABQ8UYW2_9EUKA</name>